<dbReference type="RefSeq" id="WP_062611923.1">
    <property type="nucleotide sequence ID" value="NZ_FCOX02000097.1"/>
</dbReference>
<dbReference type="Proteomes" id="UP000071859">
    <property type="component" value="Unassembled WGS sequence"/>
</dbReference>
<evidence type="ECO:0000313" key="2">
    <source>
        <dbReference type="Proteomes" id="UP000071859"/>
    </source>
</evidence>
<organism evidence="1 2">
    <name type="scientific">Caballeronia calidae</name>
    <dbReference type="NCBI Taxonomy" id="1777139"/>
    <lineage>
        <taxon>Bacteria</taxon>
        <taxon>Pseudomonadati</taxon>
        <taxon>Pseudomonadota</taxon>
        <taxon>Betaproteobacteria</taxon>
        <taxon>Burkholderiales</taxon>
        <taxon>Burkholderiaceae</taxon>
        <taxon>Caballeronia</taxon>
    </lineage>
</organism>
<proteinExistence type="predicted"/>
<name>A0A158EGH2_9BURK</name>
<gene>
    <name evidence="1" type="ORF">AWB78_07815</name>
</gene>
<accession>A0A158EGH2</accession>
<comment type="caution">
    <text evidence="1">The sequence shown here is derived from an EMBL/GenBank/DDBJ whole genome shotgun (WGS) entry which is preliminary data.</text>
</comment>
<dbReference type="AlphaFoldDB" id="A0A158EGH2"/>
<keyword evidence="2" id="KW-1185">Reference proteome</keyword>
<sequence length="75" mass="8924">MNSNQETFVPLITRRQREWNDAHERAEQSRTGDVFGWWIDMRCKGRLSASNTDINMRDELRLFNAQQVAPLPFDR</sequence>
<evidence type="ECO:0000313" key="1">
    <source>
        <dbReference type="EMBL" id="SAL05991.1"/>
    </source>
</evidence>
<dbReference type="EMBL" id="FCOX02000097">
    <property type="protein sequence ID" value="SAL05991.1"/>
    <property type="molecule type" value="Genomic_DNA"/>
</dbReference>
<protein>
    <submittedName>
        <fullName evidence="1">Uncharacterized protein</fullName>
    </submittedName>
</protein>
<reference evidence="1" key="1">
    <citation type="submission" date="2016-01" db="EMBL/GenBank/DDBJ databases">
        <authorList>
            <person name="Peeters C."/>
        </authorList>
    </citation>
    <scope>NUCLEOTIDE SEQUENCE</scope>
    <source>
        <strain evidence="1">LMG 29321</strain>
    </source>
</reference>
<dbReference type="OrthoDB" id="9135473at2"/>